<feature type="region of interest" description="Disordered" evidence="2">
    <location>
        <begin position="460"/>
        <end position="538"/>
    </location>
</feature>
<reference evidence="3 4" key="1">
    <citation type="submission" date="2024-04" db="EMBL/GenBank/DDBJ databases">
        <title>Phyllosticta paracitricarpa is synonymous to the EU quarantine fungus P. citricarpa based on phylogenomic analyses.</title>
        <authorList>
            <consortium name="Lawrence Berkeley National Laboratory"/>
            <person name="Van Ingen-Buijs V.A."/>
            <person name="Van Westerhoven A.C."/>
            <person name="Haridas S."/>
            <person name="Skiadas P."/>
            <person name="Martin F."/>
            <person name="Groenewald J.Z."/>
            <person name="Crous P.W."/>
            <person name="Seidl M.F."/>
        </authorList>
    </citation>
    <scope>NUCLEOTIDE SEQUENCE [LARGE SCALE GENOMIC DNA]</scope>
    <source>
        <strain evidence="3 4">CBS 123374</strain>
    </source>
</reference>
<sequence length="791" mass="90053">MPPKIHITAETFNPEDYTKSHSQDERAMAEHKNEDEVDVADDKKEGEHPDFWVPEGKNARWPEITEKMKRQNHHLELYSESFILLLEQVWKEEKGRGDASQYEVFMRQGLNILCAMTPEMAVSIITGAIPTRQDDANWPDASRWLTLTEDEWINHMSSQGGVQYQPTIYGQYLVERQTGKGMTEKHLRSLISYLRKYAQCKPEDADFAKRIDTAVNEERDEFFSTGTMERGDFFHPANLKHNPPKDKRRPRAIVDIGYTDNTARRFLEHAKFNNSNFLMNLVESICWVFMPKYQFSRYVLCKIFHYEQAAVAEILLTRLASGMVDSGYGLSHHPPGKNNFSARLIPAASYTSYVTKVWDCTPFEEERKRQRELYNRWAQARDDEMEKKLKDAREKLAALNEEQKPIQEEVLSILDGTHPLAQEVSEMIDELERLQVDDPELDDSDVDDDERRQIEEEQLAMWTQDMDQDNSRGDMDQDDSDGSVPFPFDKRVYPDNQRPAKLPVREALTGEPMQVDEPSRRRAVGRKTESEAAKLEREKVEQLQHALWAEDVMREERAEQAGFQSAQRRVLLDPQLGTQIDDDSNWRMHGVSGGGLGAANRTEPRAYIGSSDEEIEDEVASPPQQQQRQRRAYIGDSDDDGPDVERIPPPQQQPQGQDPPASTFDSEFMSTANNPDAFRPENPWQPSRQQQHAFGLGQQPPQQHAYGLGPQPPQQQHAAYAPSRNNPPRRDGVGSGARTEPDPSRSYFRPGRRAEGNFRGPSFANPDKKSDESRGGQGGGGGGGSGGRGPA</sequence>
<accession>A0ABR1YJ88</accession>
<organism evidence="3 4">
    <name type="scientific">Phyllosticta capitalensis</name>
    <dbReference type="NCBI Taxonomy" id="121624"/>
    <lineage>
        <taxon>Eukaryota</taxon>
        <taxon>Fungi</taxon>
        <taxon>Dikarya</taxon>
        <taxon>Ascomycota</taxon>
        <taxon>Pezizomycotina</taxon>
        <taxon>Dothideomycetes</taxon>
        <taxon>Dothideomycetes incertae sedis</taxon>
        <taxon>Botryosphaeriales</taxon>
        <taxon>Phyllostictaceae</taxon>
        <taxon>Phyllosticta</taxon>
    </lineage>
</organism>
<feature type="coiled-coil region" evidence="1">
    <location>
        <begin position="375"/>
        <end position="409"/>
    </location>
</feature>
<keyword evidence="1" id="KW-0175">Coiled coil</keyword>
<protein>
    <submittedName>
        <fullName evidence="3">Uncharacterized protein</fullName>
    </submittedName>
</protein>
<feature type="region of interest" description="Disordered" evidence="2">
    <location>
        <begin position="1"/>
        <end position="50"/>
    </location>
</feature>
<gene>
    <name evidence="3" type="ORF">HDK90DRAFT_511864</name>
</gene>
<dbReference type="EMBL" id="JBBWRZ010000007">
    <property type="protein sequence ID" value="KAK8231874.1"/>
    <property type="molecule type" value="Genomic_DNA"/>
</dbReference>
<evidence type="ECO:0000256" key="1">
    <source>
        <dbReference type="SAM" id="Coils"/>
    </source>
</evidence>
<proteinExistence type="predicted"/>
<evidence type="ECO:0000313" key="3">
    <source>
        <dbReference type="EMBL" id="KAK8231874.1"/>
    </source>
</evidence>
<evidence type="ECO:0000256" key="2">
    <source>
        <dbReference type="SAM" id="MobiDB-lite"/>
    </source>
</evidence>
<comment type="caution">
    <text evidence="3">The sequence shown here is derived from an EMBL/GenBank/DDBJ whole genome shotgun (WGS) entry which is preliminary data.</text>
</comment>
<evidence type="ECO:0000313" key="4">
    <source>
        <dbReference type="Proteomes" id="UP001492380"/>
    </source>
</evidence>
<feature type="compositionally biased region" description="Basic and acidic residues" evidence="2">
    <location>
        <begin position="16"/>
        <end position="50"/>
    </location>
</feature>
<name>A0ABR1YJ88_9PEZI</name>
<keyword evidence="4" id="KW-1185">Reference proteome</keyword>
<feature type="compositionally biased region" description="Polar residues" evidence="2">
    <location>
        <begin position="663"/>
        <end position="674"/>
    </location>
</feature>
<feature type="compositionally biased region" description="Low complexity" evidence="2">
    <location>
        <begin position="705"/>
        <end position="722"/>
    </location>
</feature>
<feature type="compositionally biased region" description="Gly residues" evidence="2">
    <location>
        <begin position="775"/>
        <end position="791"/>
    </location>
</feature>
<feature type="region of interest" description="Disordered" evidence="2">
    <location>
        <begin position="556"/>
        <end position="791"/>
    </location>
</feature>
<feature type="compositionally biased region" description="Basic and acidic residues" evidence="2">
    <location>
        <begin position="526"/>
        <end position="538"/>
    </location>
</feature>
<dbReference type="Proteomes" id="UP001492380">
    <property type="component" value="Unassembled WGS sequence"/>
</dbReference>